<evidence type="ECO:0000313" key="3">
    <source>
        <dbReference type="EMBL" id="EIE19394.1"/>
    </source>
</evidence>
<sequence length="114" mass="11273">MRAWTTLLLLGLACHAHGARELKWGWSSAGSLGQLSTTTGANSNSGLLSTVIPGAANDAGMLQGGTQADGSVSNMAGVSGATVAEPPLPPGVARPPAIPGTPAYARQQASKPPS</sequence>
<accession>I0YLX5</accession>
<dbReference type="KEGG" id="csl:COCSUDRAFT_58682"/>
<evidence type="ECO:0000256" key="2">
    <source>
        <dbReference type="SAM" id="SignalP"/>
    </source>
</evidence>
<feature type="signal peptide" evidence="2">
    <location>
        <begin position="1"/>
        <end position="18"/>
    </location>
</feature>
<dbReference type="AlphaFoldDB" id="I0YLX5"/>
<dbReference type="EMBL" id="AGSI01000019">
    <property type="protein sequence ID" value="EIE19394.1"/>
    <property type="molecule type" value="Genomic_DNA"/>
</dbReference>
<evidence type="ECO:0000313" key="4">
    <source>
        <dbReference type="Proteomes" id="UP000007264"/>
    </source>
</evidence>
<feature type="compositionally biased region" description="Polar residues" evidence="1">
    <location>
        <begin position="64"/>
        <end position="76"/>
    </location>
</feature>
<gene>
    <name evidence="3" type="ORF">COCSUDRAFT_58682</name>
</gene>
<comment type="caution">
    <text evidence="3">The sequence shown here is derived from an EMBL/GenBank/DDBJ whole genome shotgun (WGS) entry which is preliminary data.</text>
</comment>
<reference evidence="3 4" key="1">
    <citation type="journal article" date="2012" name="Genome Biol.">
        <title>The genome of the polar eukaryotic microalga coccomyxa subellipsoidea reveals traits of cold adaptation.</title>
        <authorList>
            <person name="Blanc G."/>
            <person name="Agarkova I."/>
            <person name="Grimwood J."/>
            <person name="Kuo A."/>
            <person name="Brueggeman A."/>
            <person name="Dunigan D."/>
            <person name="Gurnon J."/>
            <person name="Ladunga I."/>
            <person name="Lindquist E."/>
            <person name="Lucas S."/>
            <person name="Pangilinan J."/>
            <person name="Proschold T."/>
            <person name="Salamov A."/>
            <person name="Schmutz J."/>
            <person name="Weeks D."/>
            <person name="Yamada T."/>
            <person name="Claverie J.M."/>
            <person name="Grigoriev I."/>
            <person name="Van Etten J."/>
            <person name="Lomsadze A."/>
            <person name="Borodovsky M."/>
        </authorList>
    </citation>
    <scope>NUCLEOTIDE SEQUENCE [LARGE SCALE GENOMIC DNA]</scope>
    <source>
        <strain evidence="3 4">C-169</strain>
    </source>
</reference>
<proteinExistence type="predicted"/>
<dbReference type="Proteomes" id="UP000007264">
    <property type="component" value="Unassembled WGS sequence"/>
</dbReference>
<dbReference type="OrthoDB" id="10556757at2759"/>
<feature type="compositionally biased region" description="Pro residues" evidence="1">
    <location>
        <begin position="86"/>
        <end position="99"/>
    </location>
</feature>
<evidence type="ECO:0000256" key="1">
    <source>
        <dbReference type="SAM" id="MobiDB-lite"/>
    </source>
</evidence>
<organism evidence="3 4">
    <name type="scientific">Coccomyxa subellipsoidea (strain C-169)</name>
    <name type="common">Green microalga</name>
    <dbReference type="NCBI Taxonomy" id="574566"/>
    <lineage>
        <taxon>Eukaryota</taxon>
        <taxon>Viridiplantae</taxon>
        <taxon>Chlorophyta</taxon>
        <taxon>core chlorophytes</taxon>
        <taxon>Trebouxiophyceae</taxon>
        <taxon>Trebouxiophyceae incertae sedis</taxon>
        <taxon>Coccomyxaceae</taxon>
        <taxon>Coccomyxa</taxon>
        <taxon>Coccomyxa subellipsoidea</taxon>
    </lineage>
</organism>
<dbReference type="RefSeq" id="XP_005643938.1">
    <property type="nucleotide sequence ID" value="XM_005643881.1"/>
</dbReference>
<keyword evidence="2" id="KW-0732">Signal</keyword>
<keyword evidence="4" id="KW-1185">Reference proteome</keyword>
<feature type="region of interest" description="Disordered" evidence="1">
    <location>
        <begin position="58"/>
        <end position="114"/>
    </location>
</feature>
<dbReference type="GeneID" id="17037334"/>
<feature type="chain" id="PRO_5003637095" evidence="2">
    <location>
        <begin position="19"/>
        <end position="114"/>
    </location>
</feature>
<protein>
    <submittedName>
        <fullName evidence="3">Uncharacterized protein</fullName>
    </submittedName>
</protein>
<name>I0YLX5_COCSC</name>